<proteinExistence type="predicted"/>
<name>A0AB38TUP9_BURGA</name>
<reference evidence="2" key="1">
    <citation type="submission" date="2022-09" db="EMBL/GenBank/DDBJ databases">
        <title>Genomic of Burkholderia gladioli.</title>
        <authorList>
            <person name="Wu H."/>
        </authorList>
    </citation>
    <scope>NUCLEOTIDE SEQUENCE</scope>
    <source>
        <strain evidence="2">ZN-S4</strain>
    </source>
</reference>
<dbReference type="AlphaFoldDB" id="A0AB38TUP9"/>
<organism evidence="2 3">
    <name type="scientific">Burkholderia gladioli</name>
    <name type="common">Pseudomonas marginata</name>
    <name type="synonym">Phytomonas marginata</name>
    <dbReference type="NCBI Taxonomy" id="28095"/>
    <lineage>
        <taxon>Bacteria</taxon>
        <taxon>Pseudomonadati</taxon>
        <taxon>Pseudomonadota</taxon>
        <taxon>Betaproteobacteria</taxon>
        <taxon>Burkholderiales</taxon>
        <taxon>Burkholderiaceae</taxon>
        <taxon>Burkholderia</taxon>
    </lineage>
</organism>
<protein>
    <submittedName>
        <fullName evidence="2">Uncharacterized protein</fullName>
    </submittedName>
</protein>
<dbReference type="EMBL" id="CP104214">
    <property type="protein sequence ID" value="UWX71395.1"/>
    <property type="molecule type" value="Genomic_DNA"/>
</dbReference>
<feature type="signal peptide" evidence="1">
    <location>
        <begin position="1"/>
        <end position="20"/>
    </location>
</feature>
<evidence type="ECO:0000313" key="3">
    <source>
        <dbReference type="Proteomes" id="UP001059745"/>
    </source>
</evidence>
<dbReference type="GeneID" id="66457169"/>
<gene>
    <name evidence="2" type="ORF">NYZ96_06490</name>
</gene>
<evidence type="ECO:0000313" key="2">
    <source>
        <dbReference type="EMBL" id="UWX71395.1"/>
    </source>
</evidence>
<accession>A0AB38TUP9</accession>
<feature type="chain" id="PRO_5044251757" evidence="1">
    <location>
        <begin position="21"/>
        <end position="62"/>
    </location>
</feature>
<keyword evidence="1" id="KW-0732">Signal</keyword>
<sequence length="62" mass="6551">MIAIVCLVVGAAIVQANAQAANCVVAPFRRAAPQYRAARAGRCLSGPSNGLPLWCRIETARR</sequence>
<dbReference type="Proteomes" id="UP001059745">
    <property type="component" value="Chromosome 1"/>
</dbReference>
<dbReference type="RefSeq" id="WP_124083774.1">
    <property type="nucleotide sequence ID" value="NZ_CADEQR010000007.1"/>
</dbReference>
<evidence type="ECO:0000256" key="1">
    <source>
        <dbReference type="SAM" id="SignalP"/>
    </source>
</evidence>